<feature type="transmembrane region" description="Helical" evidence="6">
    <location>
        <begin position="114"/>
        <end position="133"/>
    </location>
</feature>
<feature type="transmembrane region" description="Helical" evidence="6">
    <location>
        <begin position="140"/>
        <end position="163"/>
    </location>
</feature>
<dbReference type="GO" id="GO:0016020">
    <property type="term" value="C:membrane"/>
    <property type="evidence" value="ECO:0007669"/>
    <property type="project" value="UniProtKB-SubCell"/>
</dbReference>
<dbReference type="GO" id="GO:0033013">
    <property type="term" value="P:tetrapyrrole metabolic process"/>
    <property type="evidence" value="ECO:0007669"/>
    <property type="project" value="UniProtKB-ARBA"/>
</dbReference>
<reference evidence="8 9" key="1">
    <citation type="journal article" date="2019" name="Sci. Rep.">
        <title>Comparative genomics of chytrid fungi reveal insights into the obligate biotrophic and pathogenic lifestyle of Synchytrium endobioticum.</title>
        <authorList>
            <person name="van de Vossenberg B.T.L.H."/>
            <person name="Warris S."/>
            <person name="Nguyen H.D.T."/>
            <person name="van Gent-Pelzer M.P.E."/>
            <person name="Joly D.L."/>
            <person name="van de Geest H.C."/>
            <person name="Bonants P.J.M."/>
            <person name="Smith D.S."/>
            <person name="Levesque C.A."/>
            <person name="van der Lee T.A.J."/>
        </authorList>
    </citation>
    <scope>NUCLEOTIDE SEQUENCE [LARGE SCALE GENOMIC DNA]</scope>
    <source>
        <strain evidence="8 9">JEL517</strain>
    </source>
</reference>
<feature type="chain" id="PRO_5021507637" description="Tryptophan-rich sensory protein" evidence="7">
    <location>
        <begin position="24"/>
        <end position="173"/>
    </location>
</feature>
<keyword evidence="4 6" id="KW-1133">Transmembrane helix</keyword>
<evidence type="ECO:0000313" key="8">
    <source>
        <dbReference type="EMBL" id="TPX33996.1"/>
    </source>
</evidence>
<dbReference type="FunFam" id="1.20.1260.100:FF:000001">
    <property type="entry name" value="translocator protein 2"/>
    <property type="match status" value="1"/>
</dbReference>
<feature type="signal peptide" evidence="7">
    <location>
        <begin position="1"/>
        <end position="23"/>
    </location>
</feature>
<keyword evidence="7" id="KW-0732">Signal</keyword>
<dbReference type="GeneID" id="42004448"/>
<comment type="subcellular location">
    <subcellularLocation>
        <location evidence="1">Membrane</location>
        <topology evidence="1">Multi-pass membrane protein</topology>
    </subcellularLocation>
</comment>
<name>A0A507C7M6_9FUNG</name>
<organism evidence="8 9">
    <name type="scientific">Synchytrium microbalum</name>
    <dbReference type="NCBI Taxonomy" id="1806994"/>
    <lineage>
        <taxon>Eukaryota</taxon>
        <taxon>Fungi</taxon>
        <taxon>Fungi incertae sedis</taxon>
        <taxon>Chytridiomycota</taxon>
        <taxon>Chytridiomycota incertae sedis</taxon>
        <taxon>Chytridiomycetes</taxon>
        <taxon>Synchytriales</taxon>
        <taxon>Synchytriaceae</taxon>
        <taxon>Synchytrium</taxon>
    </lineage>
</organism>
<sequence length="173" mass="19091">MTTLLGNRPLSLIIAIAIPFVGALPATMATQPQLKKDGWYQSLKKPSWTPPNYLFPPVWTFLYASMGYASFRIYDVISESPSIDPTLPLALYATQLGLNWVWSPVFFGMHRADLGGVIILGLLGTITATAVEFHKIDETAGLLMIPYIAWVSLASALNLSIWYNNPTTTKKSK</sequence>
<evidence type="ECO:0000313" key="9">
    <source>
        <dbReference type="Proteomes" id="UP000319731"/>
    </source>
</evidence>
<evidence type="ECO:0000256" key="4">
    <source>
        <dbReference type="ARBA" id="ARBA00022989"/>
    </source>
</evidence>
<evidence type="ECO:0000256" key="2">
    <source>
        <dbReference type="ARBA" id="ARBA00007524"/>
    </source>
</evidence>
<evidence type="ECO:0008006" key="10">
    <source>
        <dbReference type="Google" id="ProtNLM"/>
    </source>
</evidence>
<evidence type="ECO:0000256" key="5">
    <source>
        <dbReference type="ARBA" id="ARBA00023136"/>
    </source>
</evidence>
<dbReference type="RefSeq" id="XP_031024838.1">
    <property type="nucleotide sequence ID" value="XM_031169151.1"/>
</dbReference>
<dbReference type="PIRSF" id="PIRSF005859">
    <property type="entry name" value="PBR"/>
    <property type="match status" value="1"/>
</dbReference>
<dbReference type="Pfam" id="PF03073">
    <property type="entry name" value="TspO_MBR"/>
    <property type="match status" value="1"/>
</dbReference>
<dbReference type="OrthoDB" id="8841220at2759"/>
<gene>
    <name evidence="8" type="ORF">SmJEL517_g03223</name>
</gene>
<dbReference type="STRING" id="1806994.A0A507C7M6"/>
<keyword evidence="9" id="KW-1185">Reference proteome</keyword>
<dbReference type="PANTHER" id="PTHR10057:SF0">
    <property type="entry name" value="TRANSLOCATOR PROTEIN"/>
    <property type="match status" value="1"/>
</dbReference>
<feature type="transmembrane region" description="Helical" evidence="6">
    <location>
        <begin position="53"/>
        <end position="74"/>
    </location>
</feature>
<proteinExistence type="inferred from homology"/>
<dbReference type="InterPro" id="IPR004307">
    <property type="entry name" value="TspO_MBR"/>
</dbReference>
<comment type="similarity">
    <text evidence="2">Belongs to the TspO/BZRP family.</text>
</comment>
<comment type="caution">
    <text evidence="8">The sequence shown here is derived from an EMBL/GenBank/DDBJ whole genome shotgun (WGS) entry which is preliminary data.</text>
</comment>
<evidence type="ECO:0000256" key="6">
    <source>
        <dbReference type="SAM" id="Phobius"/>
    </source>
</evidence>
<evidence type="ECO:0000256" key="1">
    <source>
        <dbReference type="ARBA" id="ARBA00004141"/>
    </source>
</evidence>
<dbReference type="AlphaFoldDB" id="A0A507C7M6"/>
<dbReference type="InterPro" id="IPR038330">
    <property type="entry name" value="TspO/MBR-related_sf"/>
</dbReference>
<evidence type="ECO:0000256" key="3">
    <source>
        <dbReference type="ARBA" id="ARBA00022692"/>
    </source>
</evidence>
<keyword evidence="3 6" id="KW-0812">Transmembrane</keyword>
<dbReference type="EMBL" id="QEAO01000016">
    <property type="protein sequence ID" value="TPX33996.1"/>
    <property type="molecule type" value="Genomic_DNA"/>
</dbReference>
<dbReference type="Gene3D" id="1.20.1260.100">
    <property type="entry name" value="TspO/MBR protein"/>
    <property type="match status" value="1"/>
</dbReference>
<keyword evidence="5 6" id="KW-0472">Membrane</keyword>
<evidence type="ECO:0000256" key="7">
    <source>
        <dbReference type="SAM" id="SignalP"/>
    </source>
</evidence>
<accession>A0A507C7M6</accession>
<protein>
    <recommendedName>
        <fullName evidence="10">Tryptophan-rich sensory protein</fullName>
    </recommendedName>
</protein>
<dbReference type="CDD" id="cd15904">
    <property type="entry name" value="TSPO_MBR"/>
    <property type="match status" value="1"/>
</dbReference>
<dbReference type="PANTHER" id="PTHR10057">
    <property type="entry name" value="PERIPHERAL-TYPE BENZODIAZEPINE RECEPTOR"/>
    <property type="match status" value="1"/>
</dbReference>
<dbReference type="Proteomes" id="UP000319731">
    <property type="component" value="Unassembled WGS sequence"/>
</dbReference>